<evidence type="ECO:0000313" key="1">
    <source>
        <dbReference type="EMBL" id="AUB31266.1"/>
    </source>
</evidence>
<accession>A0A2K8SCU4</accession>
<dbReference type="KEGG" id="sfz:SFLOR_v1c02050"/>
<dbReference type="Proteomes" id="UP000231823">
    <property type="component" value="Chromosome"/>
</dbReference>
<reference evidence="1 2" key="1">
    <citation type="submission" date="2017-12" db="EMBL/GenBank/DDBJ databases">
        <title>Complete genome sequence of Spiroplasma floricola 23-6 (ATCC 29989).</title>
        <authorList>
            <person name="Tsai Y.-M."/>
            <person name="Wu P.-S."/>
            <person name="Lo W.-S."/>
            <person name="Kuo C.-H."/>
        </authorList>
    </citation>
    <scope>NUCLEOTIDE SEQUENCE [LARGE SCALE GENOMIC DNA]</scope>
    <source>
        <strain evidence="1 2">23-6</strain>
    </source>
</reference>
<dbReference type="RefSeq" id="WP_100916257.1">
    <property type="nucleotide sequence ID" value="NZ_CP025057.1"/>
</dbReference>
<proteinExistence type="predicted"/>
<sequence>MDINGIKNNKYYEEYKVNKNIPICYSCGFNESKFSSLNMCKVKTKKELMGQFYVKSDPNGDIYVNFCSNCILCGFTDGLEKAIEGSKITCRYENSDFWKKLM</sequence>
<dbReference type="OrthoDB" id="9940450at2"/>
<gene>
    <name evidence="1" type="ORF">SFLOR_v1c02050</name>
</gene>
<organism evidence="1 2">
    <name type="scientific">Spiroplasma floricola 23-6</name>
    <dbReference type="NCBI Taxonomy" id="1336749"/>
    <lineage>
        <taxon>Bacteria</taxon>
        <taxon>Bacillati</taxon>
        <taxon>Mycoplasmatota</taxon>
        <taxon>Mollicutes</taxon>
        <taxon>Entomoplasmatales</taxon>
        <taxon>Spiroplasmataceae</taxon>
        <taxon>Spiroplasma</taxon>
    </lineage>
</organism>
<dbReference type="EMBL" id="CP025057">
    <property type="protein sequence ID" value="AUB31266.1"/>
    <property type="molecule type" value="Genomic_DNA"/>
</dbReference>
<protein>
    <submittedName>
        <fullName evidence="1">Uncharacterized protein</fullName>
    </submittedName>
</protein>
<keyword evidence="2" id="KW-1185">Reference proteome</keyword>
<evidence type="ECO:0000313" key="2">
    <source>
        <dbReference type="Proteomes" id="UP000231823"/>
    </source>
</evidence>
<name>A0A2K8SCU4_9MOLU</name>
<dbReference type="AlphaFoldDB" id="A0A2K8SCU4"/>